<feature type="chain" id="PRO_5038714823" evidence="1">
    <location>
        <begin position="21"/>
        <end position="271"/>
    </location>
</feature>
<name>A0A9D1HZ34_9FIRM</name>
<reference evidence="3" key="1">
    <citation type="submission" date="2020-10" db="EMBL/GenBank/DDBJ databases">
        <authorList>
            <person name="Gilroy R."/>
        </authorList>
    </citation>
    <scope>NUCLEOTIDE SEQUENCE</scope>
    <source>
        <strain evidence="3">ChiHcec3-6078</strain>
    </source>
</reference>
<dbReference type="Proteomes" id="UP000824090">
    <property type="component" value="Unassembled WGS sequence"/>
</dbReference>
<feature type="signal peptide" evidence="1">
    <location>
        <begin position="1"/>
        <end position="20"/>
    </location>
</feature>
<comment type="caution">
    <text evidence="3">The sequence shown here is derived from an EMBL/GenBank/DDBJ whole genome shotgun (WGS) entry which is preliminary data.</text>
</comment>
<dbReference type="GO" id="GO:0006508">
    <property type="term" value="P:proteolysis"/>
    <property type="evidence" value="ECO:0007669"/>
    <property type="project" value="InterPro"/>
</dbReference>
<keyword evidence="1" id="KW-0732">Signal</keyword>
<evidence type="ECO:0000313" key="3">
    <source>
        <dbReference type="EMBL" id="HIU25258.1"/>
    </source>
</evidence>
<dbReference type="SUPFAM" id="SSF53474">
    <property type="entry name" value="alpha/beta-Hydrolases"/>
    <property type="match status" value="1"/>
</dbReference>
<dbReference type="AlphaFoldDB" id="A0A9D1HZ34"/>
<sequence>MIRKRVLVCFLFALMAVCLASCESGSDQGAEVTEGSESYRGFVMDNVLHSPEEGDIHYNLYVPESYDGSSPYALFVTLPGYEGLYFQGVGANLRYEEFAFEAMKYNEKMIIAAPQLNDWEETSARQTIALTQYLISAYNIDRDKVYLNGMSGGGETGSLVMGESPELYTAYLAVSTGWDGDLERLAEGKTPVYMAVGEEDSYYGSEPLKEAYARLRELYRERGMTEEEINHILVLDVKDQSYFTERGYSDQHAGGASFAFDEEIMGWLFSW</sequence>
<organism evidence="3 4">
    <name type="scientific">Candidatus Allocopromorpha excrementigallinarum</name>
    <dbReference type="NCBI Taxonomy" id="2840742"/>
    <lineage>
        <taxon>Bacteria</taxon>
        <taxon>Bacillati</taxon>
        <taxon>Bacillota</taxon>
        <taxon>Clostridia</taxon>
        <taxon>Eubacteriales</taxon>
        <taxon>Eubacteriaceae</taxon>
        <taxon>Eubacteriaceae incertae sedis</taxon>
        <taxon>Candidatus Allocopromorpha</taxon>
    </lineage>
</organism>
<feature type="domain" description="Peptidase S9 prolyl oligopeptidase catalytic" evidence="2">
    <location>
        <begin position="118"/>
        <end position="175"/>
    </location>
</feature>
<protein>
    <submittedName>
        <fullName evidence="3">Prolyl oligopeptidase family serine peptidase</fullName>
    </submittedName>
</protein>
<dbReference type="Pfam" id="PF00326">
    <property type="entry name" value="Peptidase_S9"/>
    <property type="match status" value="1"/>
</dbReference>
<evidence type="ECO:0000256" key="1">
    <source>
        <dbReference type="SAM" id="SignalP"/>
    </source>
</evidence>
<dbReference type="Gene3D" id="3.40.50.1820">
    <property type="entry name" value="alpha/beta hydrolase"/>
    <property type="match status" value="1"/>
</dbReference>
<reference evidence="3" key="2">
    <citation type="journal article" date="2021" name="PeerJ">
        <title>Extensive microbial diversity within the chicken gut microbiome revealed by metagenomics and culture.</title>
        <authorList>
            <person name="Gilroy R."/>
            <person name="Ravi A."/>
            <person name="Getino M."/>
            <person name="Pursley I."/>
            <person name="Horton D.L."/>
            <person name="Alikhan N.F."/>
            <person name="Baker D."/>
            <person name="Gharbi K."/>
            <person name="Hall N."/>
            <person name="Watson M."/>
            <person name="Adriaenssens E.M."/>
            <person name="Foster-Nyarko E."/>
            <person name="Jarju S."/>
            <person name="Secka A."/>
            <person name="Antonio M."/>
            <person name="Oren A."/>
            <person name="Chaudhuri R.R."/>
            <person name="La Ragione R."/>
            <person name="Hildebrand F."/>
            <person name="Pallen M.J."/>
        </authorList>
    </citation>
    <scope>NUCLEOTIDE SEQUENCE</scope>
    <source>
        <strain evidence="3">ChiHcec3-6078</strain>
    </source>
</reference>
<evidence type="ECO:0000259" key="2">
    <source>
        <dbReference type="Pfam" id="PF00326"/>
    </source>
</evidence>
<proteinExistence type="predicted"/>
<dbReference type="InterPro" id="IPR029058">
    <property type="entry name" value="AB_hydrolase_fold"/>
</dbReference>
<dbReference type="GO" id="GO:0008236">
    <property type="term" value="F:serine-type peptidase activity"/>
    <property type="evidence" value="ECO:0007669"/>
    <property type="project" value="InterPro"/>
</dbReference>
<dbReference type="EMBL" id="DVMP01000044">
    <property type="protein sequence ID" value="HIU25258.1"/>
    <property type="molecule type" value="Genomic_DNA"/>
</dbReference>
<evidence type="ECO:0000313" key="4">
    <source>
        <dbReference type="Proteomes" id="UP000824090"/>
    </source>
</evidence>
<dbReference type="InterPro" id="IPR001375">
    <property type="entry name" value="Peptidase_S9_cat"/>
</dbReference>
<accession>A0A9D1HZ34</accession>
<gene>
    <name evidence="3" type="ORF">IAC50_02010</name>
</gene>